<dbReference type="InterPro" id="IPR035959">
    <property type="entry name" value="RutC-like_sf"/>
</dbReference>
<dbReference type="CDD" id="cd00448">
    <property type="entry name" value="YjgF_YER057c_UK114_family"/>
    <property type="match status" value="1"/>
</dbReference>
<dbReference type="AlphaFoldDB" id="A0A2W5VPK8"/>
<sequence>MTIKTINPEKLFKPEFYDQVSVATGTKLVFIAGQVAHDGQGGLVAPGDLEQQVEQAFINVGHALEAAGATFANVAKTTIYVTKWSIDQMPQFGAGFARAAQKLGITTKPPTSLIGVEVLFHPDVRVEMEVTAVLG</sequence>
<organism evidence="1 2">
    <name type="scientific">Archangium gephyra</name>
    <dbReference type="NCBI Taxonomy" id="48"/>
    <lineage>
        <taxon>Bacteria</taxon>
        <taxon>Pseudomonadati</taxon>
        <taxon>Myxococcota</taxon>
        <taxon>Myxococcia</taxon>
        <taxon>Myxococcales</taxon>
        <taxon>Cystobacterineae</taxon>
        <taxon>Archangiaceae</taxon>
        <taxon>Archangium</taxon>
    </lineage>
</organism>
<dbReference type="EMBL" id="QFQP01000012">
    <property type="protein sequence ID" value="PZR12371.1"/>
    <property type="molecule type" value="Genomic_DNA"/>
</dbReference>
<dbReference type="PANTHER" id="PTHR43857">
    <property type="entry name" value="BLR7761 PROTEIN"/>
    <property type="match status" value="1"/>
</dbReference>
<evidence type="ECO:0000313" key="1">
    <source>
        <dbReference type="EMBL" id="PZR12371.1"/>
    </source>
</evidence>
<accession>A0A2W5VPK8</accession>
<dbReference type="InterPro" id="IPR006175">
    <property type="entry name" value="YjgF/YER057c/UK114"/>
</dbReference>
<name>A0A2W5VPK8_9BACT</name>
<dbReference type="PANTHER" id="PTHR43857:SF1">
    <property type="entry name" value="YJGH FAMILY PROTEIN"/>
    <property type="match status" value="1"/>
</dbReference>
<comment type="caution">
    <text evidence="1">The sequence shown here is derived from an EMBL/GenBank/DDBJ whole genome shotgun (WGS) entry which is preliminary data.</text>
</comment>
<dbReference type="Pfam" id="PF01042">
    <property type="entry name" value="Ribonuc_L-PSP"/>
    <property type="match status" value="1"/>
</dbReference>
<gene>
    <name evidence="1" type="ORF">DI536_15105</name>
</gene>
<proteinExistence type="predicted"/>
<evidence type="ECO:0000313" key="2">
    <source>
        <dbReference type="Proteomes" id="UP000249061"/>
    </source>
</evidence>
<protein>
    <submittedName>
        <fullName evidence="1">Enamine deaminase RidA</fullName>
    </submittedName>
</protein>
<dbReference type="SUPFAM" id="SSF55298">
    <property type="entry name" value="YjgF-like"/>
    <property type="match status" value="1"/>
</dbReference>
<reference evidence="1 2" key="1">
    <citation type="submission" date="2017-08" db="EMBL/GenBank/DDBJ databases">
        <title>Infants hospitalized years apart are colonized by the same room-sourced microbial strains.</title>
        <authorList>
            <person name="Brooks B."/>
            <person name="Olm M.R."/>
            <person name="Firek B.A."/>
            <person name="Baker R."/>
            <person name="Thomas B.C."/>
            <person name="Morowitz M.J."/>
            <person name="Banfield J.F."/>
        </authorList>
    </citation>
    <scope>NUCLEOTIDE SEQUENCE [LARGE SCALE GENOMIC DNA]</scope>
    <source>
        <strain evidence="1">S2_003_000_R2_14</strain>
    </source>
</reference>
<dbReference type="Gene3D" id="3.30.1330.40">
    <property type="entry name" value="RutC-like"/>
    <property type="match status" value="1"/>
</dbReference>
<dbReference type="Proteomes" id="UP000249061">
    <property type="component" value="Unassembled WGS sequence"/>
</dbReference>